<evidence type="ECO:0000313" key="2">
    <source>
        <dbReference type="EMBL" id="CAF3450377.1"/>
    </source>
</evidence>
<sequence>MSSPSDVETACDFESKSDKNKLNGLLVVFDLSSIKDTRNANVLHEKCQILLKNTKALSNSFKRSSSSSTNETTLENNISYEDMEHLVIGFQKLVLMSDHSERIRLLTLCPPT</sequence>
<name>A0A820XUQ7_9BILA</name>
<dbReference type="EMBL" id="CAJNYD010000813">
    <property type="protein sequence ID" value="CAF3300061.1"/>
    <property type="molecule type" value="Genomic_DNA"/>
</dbReference>
<organism evidence="3 5">
    <name type="scientific">Rotaria socialis</name>
    <dbReference type="NCBI Taxonomy" id="392032"/>
    <lineage>
        <taxon>Eukaryota</taxon>
        <taxon>Metazoa</taxon>
        <taxon>Spiralia</taxon>
        <taxon>Gnathifera</taxon>
        <taxon>Rotifera</taxon>
        <taxon>Eurotatoria</taxon>
        <taxon>Bdelloidea</taxon>
        <taxon>Philodinida</taxon>
        <taxon>Philodinidae</taxon>
        <taxon>Rotaria</taxon>
    </lineage>
</organism>
<comment type="caution">
    <text evidence="3">The sequence shown here is derived from an EMBL/GenBank/DDBJ whole genome shotgun (WGS) entry which is preliminary data.</text>
</comment>
<dbReference type="Proteomes" id="UP000663851">
    <property type="component" value="Unassembled WGS sequence"/>
</dbReference>
<dbReference type="Proteomes" id="UP000663825">
    <property type="component" value="Unassembled WGS sequence"/>
</dbReference>
<accession>A0A820XUQ7</accession>
<dbReference type="EMBL" id="CAJOBP010009252">
    <property type="protein sequence ID" value="CAF4549037.1"/>
    <property type="molecule type" value="Genomic_DNA"/>
</dbReference>
<dbReference type="Proteomes" id="UP000663833">
    <property type="component" value="Unassembled WGS sequence"/>
</dbReference>
<proteinExistence type="predicted"/>
<evidence type="ECO:0000313" key="5">
    <source>
        <dbReference type="Proteomes" id="UP000663851"/>
    </source>
</evidence>
<keyword evidence="6" id="KW-1185">Reference proteome</keyword>
<reference evidence="3" key="1">
    <citation type="submission" date="2021-02" db="EMBL/GenBank/DDBJ databases">
        <authorList>
            <person name="Nowell W R."/>
        </authorList>
    </citation>
    <scope>NUCLEOTIDE SEQUENCE</scope>
</reference>
<dbReference type="OrthoDB" id="10493271at2759"/>
<dbReference type="Proteomes" id="UP000663873">
    <property type="component" value="Unassembled WGS sequence"/>
</dbReference>
<evidence type="ECO:0000313" key="3">
    <source>
        <dbReference type="EMBL" id="CAF4538727.1"/>
    </source>
</evidence>
<dbReference type="EMBL" id="CAJOBO010005182">
    <property type="protein sequence ID" value="CAF4538727.1"/>
    <property type="molecule type" value="Genomic_DNA"/>
</dbReference>
<gene>
    <name evidence="3" type="ORF">HFQ381_LOCUS30192</name>
    <name evidence="1" type="ORF">LUA448_LOCUS7991</name>
    <name evidence="2" type="ORF">TIS948_LOCUS31888</name>
    <name evidence="4" type="ORF">UJA718_LOCUS29240</name>
</gene>
<dbReference type="AlphaFoldDB" id="A0A820XUQ7"/>
<dbReference type="EMBL" id="CAJNXB010005818">
    <property type="protein sequence ID" value="CAF3450377.1"/>
    <property type="molecule type" value="Genomic_DNA"/>
</dbReference>
<evidence type="ECO:0000313" key="1">
    <source>
        <dbReference type="EMBL" id="CAF3300061.1"/>
    </source>
</evidence>
<evidence type="ECO:0000313" key="6">
    <source>
        <dbReference type="Proteomes" id="UP000663873"/>
    </source>
</evidence>
<protein>
    <submittedName>
        <fullName evidence="3">Uncharacterized protein</fullName>
    </submittedName>
</protein>
<evidence type="ECO:0000313" key="4">
    <source>
        <dbReference type="EMBL" id="CAF4549037.1"/>
    </source>
</evidence>